<dbReference type="AlphaFoldDB" id="A0A8S0RU84"/>
<sequence length="71" mass="7837">MVRCALECRGGQYVLAMMGVTGRVVAVEFFGHKWVVVGICWASEANTSSGDTQRPRWQDGGFLEVGIGSWW</sequence>
<reference evidence="1 2" key="1">
    <citation type="submission" date="2019-12" db="EMBL/GenBank/DDBJ databases">
        <authorList>
            <person name="Alioto T."/>
            <person name="Alioto T."/>
            <person name="Gomez Garrido J."/>
        </authorList>
    </citation>
    <scope>NUCLEOTIDE SEQUENCE [LARGE SCALE GENOMIC DNA]</scope>
</reference>
<organism evidence="1 2">
    <name type="scientific">Olea europaea subsp. europaea</name>
    <dbReference type="NCBI Taxonomy" id="158383"/>
    <lineage>
        <taxon>Eukaryota</taxon>
        <taxon>Viridiplantae</taxon>
        <taxon>Streptophyta</taxon>
        <taxon>Embryophyta</taxon>
        <taxon>Tracheophyta</taxon>
        <taxon>Spermatophyta</taxon>
        <taxon>Magnoliopsida</taxon>
        <taxon>eudicotyledons</taxon>
        <taxon>Gunneridae</taxon>
        <taxon>Pentapetalae</taxon>
        <taxon>asterids</taxon>
        <taxon>lamiids</taxon>
        <taxon>Lamiales</taxon>
        <taxon>Oleaceae</taxon>
        <taxon>Oleeae</taxon>
        <taxon>Olea</taxon>
    </lineage>
</organism>
<gene>
    <name evidence="1" type="ORF">OLEA9_A115380</name>
</gene>
<protein>
    <submittedName>
        <fullName evidence="1">Uncharacterized protein</fullName>
    </submittedName>
</protein>
<comment type="caution">
    <text evidence="1">The sequence shown here is derived from an EMBL/GenBank/DDBJ whole genome shotgun (WGS) entry which is preliminary data.</text>
</comment>
<dbReference type="Gramene" id="OE9A115380T1">
    <property type="protein sequence ID" value="OE9A115380C1"/>
    <property type="gene ID" value="OE9A115380"/>
</dbReference>
<evidence type="ECO:0000313" key="2">
    <source>
        <dbReference type="Proteomes" id="UP000594638"/>
    </source>
</evidence>
<evidence type="ECO:0000313" key="1">
    <source>
        <dbReference type="EMBL" id="CAA2983645.1"/>
    </source>
</evidence>
<proteinExistence type="predicted"/>
<accession>A0A8S0RU84</accession>
<dbReference type="EMBL" id="CACTIH010003738">
    <property type="protein sequence ID" value="CAA2983645.1"/>
    <property type="molecule type" value="Genomic_DNA"/>
</dbReference>
<name>A0A8S0RU84_OLEEU</name>
<keyword evidence="2" id="KW-1185">Reference proteome</keyword>
<dbReference type="Proteomes" id="UP000594638">
    <property type="component" value="Unassembled WGS sequence"/>
</dbReference>